<gene>
    <name evidence="2" type="ORF">ES332_A03G066900v1</name>
</gene>
<accession>A0A5D2R4K6</accession>
<feature type="region of interest" description="Disordered" evidence="1">
    <location>
        <begin position="54"/>
        <end position="88"/>
    </location>
</feature>
<dbReference type="Proteomes" id="UP000322667">
    <property type="component" value="Chromosome A03"/>
</dbReference>
<protein>
    <submittedName>
        <fullName evidence="2">Uncharacterized protein</fullName>
    </submittedName>
</protein>
<sequence>MLLPPTCPHNAHPPRHLLLHDPLAAACYCHSAVHVCVVPSMGKRLQMGDLISVVPQTKHPSTRREKEKRERRRKKEEEEKIKRLFERN</sequence>
<evidence type="ECO:0000256" key="1">
    <source>
        <dbReference type="SAM" id="MobiDB-lite"/>
    </source>
</evidence>
<feature type="compositionally biased region" description="Basic and acidic residues" evidence="1">
    <location>
        <begin position="75"/>
        <end position="88"/>
    </location>
</feature>
<keyword evidence="3" id="KW-1185">Reference proteome</keyword>
<name>A0A5D2R4K6_GOSTO</name>
<dbReference type="EMBL" id="CM017612">
    <property type="protein sequence ID" value="TYI35302.1"/>
    <property type="molecule type" value="Genomic_DNA"/>
</dbReference>
<dbReference type="AlphaFoldDB" id="A0A5D2R4K6"/>
<evidence type="ECO:0000313" key="3">
    <source>
        <dbReference type="Proteomes" id="UP000322667"/>
    </source>
</evidence>
<proteinExistence type="predicted"/>
<organism evidence="2 3">
    <name type="scientific">Gossypium tomentosum</name>
    <name type="common">Hawaiian cotton</name>
    <name type="synonym">Gossypium sandvicense</name>
    <dbReference type="NCBI Taxonomy" id="34277"/>
    <lineage>
        <taxon>Eukaryota</taxon>
        <taxon>Viridiplantae</taxon>
        <taxon>Streptophyta</taxon>
        <taxon>Embryophyta</taxon>
        <taxon>Tracheophyta</taxon>
        <taxon>Spermatophyta</taxon>
        <taxon>Magnoliopsida</taxon>
        <taxon>eudicotyledons</taxon>
        <taxon>Gunneridae</taxon>
        <taxon>Pentapetalae</taxon>
        <taxon>rosids</taxon>
        <taxon>malvids</taxon>
        <taxon>Malvales</taxon>
        <taxon>Malvaceae</taxon>
        <taxon>Malvoideae</taxon>
        <taxon>Gossypium</taxon>
    </lineage>
</organism>
<reference evidence="2 3" key="1">
    <citation type="submission" date="2019-07" db="EMBL/GenBank/DDBJ databases">
        <title>WGS assembly of Gossypium tomentosum.</title>
        <authorList>
            <person name="Chen Z.J."/>
            <person name="Sreedasyam A."/>
            <person name="Ando A."/>
            <person name="Song Q."/>
            <person name="De L."/>
            <person name="Hulse-Kemp A."/>
            <person name="Ding M."/>
            <person name="Ye W."/>
            <person name="Kirkbride R."/>
            <person name="Jenkins J."/>
            <person name="Plott C."/>
            <person name="Lovell J."/>
            <person name="Lin Y.-M."/>
            <person name="Vaughn R."/>
            <person name="Liu B."/>
            <person name="Li W."/>
            <person name="Simpson S."/>
            <person name="Scheffler B."/>
            <person name="Saski C."/>
            <person name="Grover C."/>
            <person name="Hu G."/>
            <person name="Conover J."/>
            <person name="Carlson J."/>
            <person name="Shu S."/>
            <person name="Boston L."/>
            <person name="Williams M."/>
            <person name="Peterson D."/>
            <person name="Mcgee K."/>
            <person name="Jones D."/>
            <person name="Wendel J."/>
            <person name="Stelly D."/>
            <person name="Grimwood J."/>
            <person name="Schmutz J."/>
        </authorList>
    </citation>
    <scope>NUCLEOTIDE SEQUENCE [LARGE SCALE GENOMIC DNA]</scope>
    <source>
        <strain evidence="2">7179.01</strain>
    </source>
</reference>
<evidence type="ECO:0000313" key="2">
    <source>
        <dbReference type="EMBL" id="TYI35302.1"/>
    </source>
</evidence>